<organism evidence="4 5">
    <name type="scientific">Diplodia seriata</name>
    <dbReference type="NCBI Taxonomy" id="420778"/>
    <lineage>
        <taxon>Eukaryota</taxon>
        <taxon>Fungi</taxon>
        <taxon>Dikarya</taxon>
        <taxon>Ascomycota</taxon>
        <taxon>Pezizomycotina</taxon>
        <taxon>Dothideomycetes</taxon>
        <taxon>Dothideomycetes incertae sedis</taxon>
        <taxon>Botryosphaeriales</taxon>
        <taxon>Botryosphaeriaceae</taxon>
        <taxon>Diplodia</taxon>
    </lineage>
</organism>
<feature type="compositionally biased region" description="Polar residues" evidence="2">
    <location>
        <begin position="528"/>
        <end position="545"/>
    </location>
</feature>
<comment type="similarity">
    <text evidence="1">Belongs to the sorting nexin family.</text>
</comment>
<dbReference type="AlphaFoldDB" id="A0A1S8B240"/>
<dbReference type="InterPro" id="IPR003114">
    <property type="entry name" value="Phox_assoc"/>
</dbReference>
<feature type="domain" description="PXA" evidence="3">
    <location>
        <begin position="169"/>
        <end position="349"/>
    </location>
</feature>
<proteinExistence type="inferred from homology"/>
<feature type="compositionally biased region" description="Polar residues" evidence="2">
    <location>
        <begin position="843"/>
        <end position="852"/>
    </location>
</feature>
<dbReference type="SMART" id="SM00313">
    <property type="entry name" value="PXA"/>
    <property type="match status" value="1"/>
</dbReference>
<dbReference type="Gene3D" id="3.30.1520.10">
    <property type="entry name" value="Phox-like domain"/>
    <property type="match status" value="1"/>
</dbReference>
<feature type="region of interest" description="Disordered" evidence="2">
    <location>
        <begin position="379"/>
        <end position="561"/>
    </location>
</feature>
<dbReference type="PROSITE" id="PS51207">
    <property type="entry name" value="PXA"/>
    <property type="match status" value="1"/>
</dbReference>
<evidence type="ECO:0000313" key="5">
    <source>
        <dbReference type="Proteomes" id="UP000190776"/>
    </source>
</evidence>
<dbReference type="Proteomes" id="UP000190776">
    <property type="component" value="Unassembled WGS sequence"/>
</dbReference>
<dbReference type="PANTHER" id="PTHR22775:SF47">
    <property type="entry name" value="MEIOTICALLY UP-REGULATED GENE 122 PROTEIN"/>
    <property type="match status" value="1"/>
</dbReference>
<feature type="compositionally biased region" description="Polar residues" evidence="2">
    <location>
        <begin position="860"/>
        <end position="869"/>
    </location>
</feature>
<feature type="compositionally biased region" description="Low complexity" evidence="2">
    <location>
        <begin position="743"/>
        <end position="753"/>
    </location>
</feature>
<name>A0A1S8B240_9PEZI</name>
<dbReference type="GO" id="GO:0035091">
    <property type="term" value="F:phosphatidylinositol binding"/>
    <property type="evidence" value="ECO:0007669"/>
    <property type="project" value="InterPro"/>
</dbReference>
<dbReference type="Pfam" id="PF02194">
    <property type="entry name" value="PXA"/>
    <property type="match status" value="1"/>
</dbReference>
<feature type="compositionally biased region" description="Basic and acidic residues" evidence="2">
    <location>
        <begin position="496"/>
        <end position="522"/>
    </location>
</feature>
<feature type="compositionally biased region" description="Basic and acidic residues" evidence="2">
    <location>
        <begin position="951"/>
        <end position="963"/>
    </location>
</feature>
<dbReference type="SUPFAM" id="SSF64268">
    <property type="entry name" value="PX domain"/>
    <property type="match status" value="1"/>
</dbReference>
<dbReference type="STRING" id="420778.A0A1S8B240"/>
<comment type="caution">
    <text evidence="4">The sequence shown here is derived from an EMBL/GenBank/DDBJ whole genome shotgun (WGS) entry which is preliminary data.</text>
</comment>
<evidence type="ECO:0000256" key="1">
    <source>
        <dbReference type="ARBA" id="ARBA00010883"/>
    </source>
</evidence>
<dbReference type="FunFam" id="3.30.1520.10:FF:000065">
    <property type="entry name" value="PX domain protein (AFU_orthologue AFUA_2G07450)"/>
    <property type="match status" value="1"/>
</dbReference>
<feature type="compositionally biased region" description="Basic and acidic residues" evidence="2">
    <location>
        <begin position="430"/>
        <end position="448"/>
    </location>
</feature>
<evidence type="ECO:0000256" key="2">
    <source>
        <dbReference type="SAM" id="MobiDB-lite"/>
    </source>
</evidence>
<reference evidence="4 5" key="1">
    <citation type="submission" date="2017-01" db="EMBL/GenBank/DDBJ databases">
        <title>Draft genome sequence of Diplodia seriata F98.1, a fungal species involved in grapevine trunk diseases.</title>
        <authorList>
            <person name="Robert-Siegwald G."/>
            <person name="Vallet J."/>
            <person name="Abou-Mansour E."/>
            <person name="Xu J."/>
            <person name="Rey P."/>
            <person name="Bertsch C."/>
            <person name="Rego C."/>
            <person name="Larignon P."/>
            <person name="Fontaine F."/>
            <person name="Lebrun M.-H."/>
        </authorList>
    </citation>
    <scope>NUCLEOTIDE SEQUENCE [LARGE SCALE GENOMIC DNA]</scope>
    <source>
        <strain evidence="4 5">F98.1</strain>
    </source>
</reference>
<dbReference type="InterPro" id="IPR001683">
    <property type="entry name" value="PX_dom"/>
</dbReference>
<dbReference type="CDD" id="cd06093">
    <property type="entry name" value="PX_domain"/>
    <property type="match status" value="1"/>
</dbReference>
<dbReference type="Pfam" id="PF00787">
    <property type="entry name" value="PX"/>
    <property type="match status" value="1"/>
</dbReference>
<feature type="compositionally biased region" description="Low complexity" evidence="2">
    <location>
        <begin position="16"/>
        <end position="33"/>
    </location>
</feature>
<dbReference type="Pfam" id="PF08628">
    <property type="entry name" value="Nexin_C"/>
    <property type="match status" value="1"/>
</dbReference>
<feature type="region of interest" description="Disordered" evidence="2">
    <location>
        <begin position="736"/>
        <end position="963"/>
    </location>
</feature>
<dbReference type="PANTHER" id="PTHR22775">
    <property type="entry name" value="SORTING NEXIN"/>
    <property type="match status" value="1"/>
</dbReference>
<evidence type="ECO:0000259" key="3">
    <source>
        <dbReference type="PROSITE" id="PS51207"/>
    </source>
</evidence>
<gene>
    <name evidence="4" type="ORF">BK809_0002625</name>
</gene>
<dbReference type="OrthoDB" id="41200at2759"/>
<protein>
    <recommendedName>
        <fullName evidence="3">PXA domain-containing protein</fullName>
    </recommendedName>
</protein>
<feature type="compositionally biased region" description="Polar residues" evidence="2">
    <location>
        <begin position="784"/>
        <end position="793"/>
    </location>
</feature>
<sequence length="1124" mass="122900">MSTSTDTPPQQPPSDSPQSANDAASHAPPADAVNPPPGDAPPPPPVNLQALTDRALNFLSTATNETLGACLVGLGATTYLVLGRVGLVLIGVVGGIVLHAQWEGSLRGFPDDAARAAQERRRKELGLDIIKRVMDVRAQNKDSQSSRRRDSEVDIQLFSGKQLDYSTFQPETATALTDLTDAIVRDYVKWWYGPLVPAELAFPNACRQTLTAFILSVSNHLARKRPADFFLEYLTNSSAIMIVFLNELSDAIGGSPSTTAVEAVQSYLRLKPESKLSSVLDRKHQEKKFDAVAEDILENYLEPKTYNCKPARIFLRQILAKVVLEMALTTMSKPEWINGWIVYMLEEGEPELMKEIDAGVQGSKGRKLEEVKDQVATAETAAKKEQTEAKQTEDNKTKATHRRVVSKAQEAMDEAMKEAQRLTQMIQEEEATKPPEIGEKDKGEETKLGRKKSTSGLSDEVSDGTPQEAFTPTSSQSDQNEERPQSLHDSVIGKTSLHESSKVRDPTSESVRKSSSDEEKSPKSTSTAPKQAFTSFDQIVTSPTPTALGGRPQSVSSKPPPLTLYNANISIFDDSLPGDKSVVKSKPVGDYFVQIEPASSAHPGWMISRKYADFETLHEVLRRISVVSGVGFTESHPSLPAWKGHTKNSLRGELERYLNDAVRWQPLAESEGLKRFLEKDNGLPGANKGFGWPTPSAFEQMGKGMFDTLSKAPNQAAAGGKAIFGGVTGVFGSLGPKRKSMVNPPSNNSNSNSKAEDASGTIRHRRAESTVSELPNASHLRSESMLSTSASGRRSTESLRSPVARRSQESIRSLPVVDQQPAPIPQMERRPSYNPEDTENKARPNSSMSSAYGGSRTHSRNPSRAPSQRESLDISPLMGGDQILNLPPPPSDISDTYGEPGMPLSPERKRGSRSEESRRLSRASTARESMLSETGRGVSPPKLPRSQTEPGKAKVESKQKPLNENETQMAVELFFAIINELYTLSSAWQIRKTLLGAAKTFLLRPGNPQLESIRVLLQDTVLEANSSDAGIASHIEKLRFNTMPTEEERKNWPAPMSDEEKEKLRVKARKLLVERGMPQALTSVMGQAASGEALGKVFDCLQVEDVSRGFMFGLLLQAVRAVTA</sequence>
<feature type="compositionally biased region" description="Polar residues" evidence="2">
    <location>
        <begin position="464"/>
        <end position="478"/>
    </location>
</feature>
<evidence type="ECO:0000313" key="4">
    <source>
        <dbReference type="EMBL" id="OMP81632.1"/>
    </source>
</evidence>
<feature type="compositionally biased region" description="Basic and acidic residues" evidence="2">
    <location>
        <begin position="906"/>
        <end position="919"/>
    </location>
</feature>
<dbReference type="InterPro" id="IPR036871">
    <property type="entry name" value="PX_dom_sf"/>
</dbReference>
<dbReference type="InterPro" id="IPR013937">
    <property type="entry name" value="Sorting_nexin_C"/>
</dbReference>
<dbReference type="EMBL" id="MSZU01000115">
    <property type="protein sequence ID" value="OMP81632.1"/>
    <property type="molecule type" value="Genomic_DNA"/>
</dbReference>
<feature type="region of interest" description="Disordered" evidence="2">
    <location>
        <begin position="1"/>
        <end position="46"/>
    </location>
</feature>
<feature type="compositionally biased region" description="Basic and acidic residues" evidence="2">
    <location>
        <begin position="381"/>
        <end position="397"/>
    </location>
</feature>
<accession>A0A1S8B240</accession>
<feature type="compositionally biased region" description="Pro residues" evidence="2">
    <location>
        <begin position="34"/>
        <end position="46"/>
    </location>
</feature>